<dbReference type="CDD" id="cd01748">
    <property type="entry name" value="GATase1_IGP_Synthase"/>
    <property type="match status" value="1"/>
</dbReference>
<dbReference type="GO" id="GO:0016829">
    <property type="term" value="F:lyase activity"/>
    <property type="evidence" value="ECO:0007669"/>
    <property type="project" value="UniProtKB-KW"/>
</dbReference>
<dbReference type="PROSITE" id="PS51273">
    <property type="entry name" value="GATASE_TYPE_1"/>
    <property type="match status" value="1"/>
</dbReference>
<keyword evidence="7 11" id="KW-0456">Lyase</keyword>
<dbReference type="HAMAP" id="MF_00278">
    <property type="entry name" value="HisH"/>
    <property type="match status" value="1"/>
</dbReference>
<keyword evidence="11" id="KW-0963">Cytoplasm</keyword>
<comment type="function">
    <text evidence="8 11">IGPS catalyzes the conversion of PRFAR and glutamine to IGP, AICAR and glutamate. The HisH subunit catalyzes the hydrolysis of glutamine to glutamate and ammonia as part of the synthesis of IGP and AICAR. The resulting ammonia molecule is channeled to the active site of HisF.</text>
</comment>
<feature type="active site" description="Nucleophile" evidence="11 12">
    <location>
        <position position="81"/>
    </location>
</feature>
<comment type="catalytic activity">
    <reaction evidence="10 11">
        <text>L-glutamine + H2O = L-glutamate + NH4(+)</text>
        <dbReference type="Rhea" id="RHEA:15889"/>
        <dbReference type="ChEBI" id="CHEBI:15377"/>
        <dbReference type="ChEBI" id="CHEBI:28938"/>
        <dbReference type="ChEBI" id="CHEBI:29985"/>
        <dbReference type="ChEBI" id="CHEBI:58359"/>
        <dbReference type="EC" id="3.5.1.2"/>
    </reaction>
</comment>
<dbReference type="UniPathway" id="UPA00031">
    <property type="reaction ID" value="UER00010"/>
</dbReference>
<dbReference type="Pfam" id="PF00117">
    <property type="entry name" value="GATase"/>
    <property type="match status" value="1"/>
</dbReference>
<evidence type="ECO:0000256" key="5">
    <source>
        <dbReference type="ARBA" id="ARBA00022962"/>
    </source>
</evidence>
<evidence type="ECO:0000256" key="12">
    <source>
        <dbReference type="PIRSR" id="PIRSR000495-1"/>
    </source>
</evidence>
<dbReference type="Proteomes" id="UP000287609">
    <property type="component" value="Unassembled WGS sequence"/>
</dbReference>
<comment type="caution">
    <text evidence="14">The sequence shown here is derived from an EMBL/GenBank/DDBJ whole genome shotgun (WGS) entry which is preliminary data.</text>
</comment>
<dbReference type="EC" id="4.3.2.10" evidence="11"/>
<evidence type="ECO:0000256" key="2">
    <source>
        <dbReference type="ARBA" id="ARBA00011152"/>
    </source>
</evidence>
<dbReference type="OrthoDB" id="9807137at2"/>
<evidence type="ECO:0000256" key="8">
    <source>
        <dbReference type="ARBA" id="ARBA00025299"/>
    </source>
</evidence>
<dbReference type="RefSeq" id="WP_125962881.1">
    <property type="nucleotide sequence ID" value="NZ_QXGM01000001.1"/>
</dbReference>
<proteinExistence type="inferred from homology"/>
<keyword evidence="6 11" id="KW-0368">Histidine biosynthesis</keyword>
<name>A0A430FS23_9BIFI</name>
<organism evidence="14 15">
    <name type="scientific">Bifidobacterium dolichotidis</name>
    <dbReference type="NCBI Taxonomy" id="2306976"/>
    <lineage>
        <taxon>Bacteria</taxon>
        <taxon>Bacillati</taxon>
        <taxon>Actinomycetota</taxon>
        <taxon>Actinomycetes</taxon>
        <taxon>Bifidobacteriales</taxon>
        <taxon>Bifidobacteriaceae</taxon>
        <taxon>Bifidobacterium</taxon>
    </lineage>
</organism>
<dbReference type="Gene3D" id="3.40.50.880">
    <property type="match status" value="1"/>
</dbReference>
<feature type="active site" evidence="11 12">
    <location>
        <position position="220"/>
    </location>
</feature>
<dbReference type="InterPro" id="IPR010139">
    <property type="entry name" value="Imidazole-glycPsynth_HisH"/>
</dbReference>
<evidence type="ECO:0000256" key="7">
    <source>
        <dbReference type="ARBA" id="ARBA00023239"/>
    </source>
</evidence>
<dbReference type="SUPFAM" id="SSF52317">
    <property type="entry name" value="Class I glutamine amidotransferase-like"/>
    <property type="match status" value="1"/>
</dbReference>
<evidence type="ECO:0000256" key="10">
    <source>
        <dbReference type="ARBA" id="ARBA00049534"/>
    </source>
</evidence>
<keyword evidence="5 11" id="KW-0315">Glutamine amidotransferase</keyword>
<dbReference type="InterPro" id="IPR017926">
    <property type="entry name" value="GATASE"/>
</dbReference>
<evidence type="ECO:0000256" key="11">
    <source>
        <dbReference type="HAMAP-Rule" id="MF_00278"/>
    </source>
</evidence>
<comment type="subcellular location">
    <subcellularLocation>
        <location evidence="11">Cytoplasm</location>
    </subcellularLocation>
</comment>
<evidence type="ECO:0000259" key="13">
    <source>
        <dbReference type="Pfam" id="PF00117"/>
    </source>
</evidence>
<feature type="active site" evidence="11 12">
    <location>
        <position position="218"/>
    </location>
</feature>
<evidence type="ECO:0000313" key="15">
    <source>
        <dbReference type="Proteomes" id="UP000287609"/>
    </source>
</evidence>
<dbReference type="GO" id="GO:0005737">
    <property type="term" value="C:cytoplasm"/>
    <property type="evidence" value="ECO:0007669"/>
    <property type="project" value="UniProtKB-SubCell"/>
</dbReference>
<reference evidence="14 15" key="1">
    <citation type="submission" date="2018-09" db="EMBL/GenBank/DDBJ databases">
        <title>Characterization of the phylogenetic diversity of five novel species belonging to the genus Bifidobacterium.</title>
        <authorList>
            <person name="Lugli G.A."/>
            <person name="Duranti S."/>
            <person name="Milani C."/>
        </authorList>
    </citation>
    <scope>NUCLEOTIDE SEQUENCE [LARGE SCALE GENOMIC DNA]</scope>
    <source>
        <strain evidence="14 15">2036B</strain>
    </source>
</reference>
<evidence type="ECO:0000256" key="9">
    <source>
        <dbReference type="ARBA" id="ARBA00047838"/>
    </source>
</evidence>
<dbReference type="AlphaFoldDB" id="A0A430FS23"/>
<dbReference type="GO" id="GO:0004359">
    <property type="term" value="F:glutaminase activity"/>
    <property type="evidence" value="ECO:0007669"/>
    <property type="project" value="UniProtKB-EC"/>
</dbReference>
<evidence type="ECO:0000256" key="4">
    <source>
        <dbReference type="ARBA" id="ARBA00022801"/>
    </source>
</evidence>
<evidence type="ECO:0000256" key="3">
    <source>
        <dbReference type="ARBA" id="ARBA00022605"/>
    </source>
</evidence>
<evidence type="ECO:0000256" key="1">
    <source>
        <dbReference type="ARBA" id="ARBA00005091"/>
    </source>
</evidence>
<dbReference type="EC" id="3.5.1.2" evidence="11"/>
<accession>A0A430FS23</accession>
<dbReference type="PANTHER" id="PTHR42701">
    <property type="entry name" value="IMIDAZOLE GLYCEROL PHOSPHATE SYNTHASE SUBUNIT HISH"/>
    <property type="match status" value="1"/>
</dbReference>
<dbReference type="InterPro" id="IPR029062">
    <property type="entry name" value="Class_I_gatase-like"/>
</dbReference>
<dbReference type="PIRSF" id="PIRSF000495">
    <property type="entry name" value="Amidotransf_hisH"/>
    <property type="match status" value="1"/>
</dbReference>
<comment type="subunit">
    <text evidence="2 11">Heterodimer of HisH and HisF.</text>
</comment>
<keyword evidence="14" id="KW-0808">Transferase</keyword>
<sequence>MTSVVVFDYGFGNVRSMMRALLNLGLDATLTSDYHTALEADGLVVPGVGAFAACMKGLKAAAGDRVIFDRLRAGRPVLGVCVGQQIMFKYGEENTQAQQEIDRIAQSLEHQTIEEPQPTLAEGLGLVNGTVRLLDADVVPHMGWDTVEAEPNSVLFRGIEGERFYYVHSYAAHEIAPADITQHNIDCGNNITTAWCTYGRSRFVAAFEQGPLFATQFHPEKSAQAGAQLLRNWVSVL</sequence>
<comment type="catalytic activity">
    <reaction evidence="9 11">
        <text>5-[(5-phospho-1-deoxy-D-ribulos-1-ylimino)methylamino]-1-(5-phospho-beta-D-ribosyl)imidazole-4-carboxamide + L-glutamine = D-erythro-1-(imidazol-4-yl)glycerol 3-phosphate + 5-amino-1-(5-phospho-beta-D-ribosyl)imidazole-4-carboxamide + L-glutamate + H(+)</text>
        <dbReference type="Rhea" id="RHEA:24793"/>
        <dbReference type="ChEBI" id="CHEBI:15378"/>
        <dbReference type="ChEBI" id="CHEBI:29985"/>
        <dbReference type="ChEBI" id="CHEBI:58278"/>
        <dbReference type="ChEBI" id="CHEBI:58359"/>
        <dbReference type="ChEBI" id="CHEBI:58475"/>
        <dbReference type="ChEBI" id="CHEBI:58525"/>
        <dbReference type="EC" id="4.3.2.10"/>
    </reaction>
</comment>
<comment type="pathway">
    <text evidence="1 11">Amino-acid biosynthesis; L-histidine biosynthesis; L-histidine from 5-phospho-alpha-D-ribose 1-diphosphate: step 5/9.</text>
</comment>
<keyword evidence="15" id="KW-1185">Reference proteome</keyword>
<gene>
    <name evidence="11" type="primary">hisH</name>
    <name evidence="14" type="ORF">D2E26_0237</name>
</gene>
<dbReference type="PANTHER" id="PTHR42701:SF1">
    <property type="entry name" value="IMIDAZOLE GLYCEROL PHOSPHATE SYNTHASE SUBUNIT HISH"/>
    <property type="match status" value="1"/>
</dbReference>
<evidence type="ECO:0000313" key="14">
    <source>
        <dbReference type="EMBL" id="RSX55674.1"/>
    </source>
</evidence>
<keyword evidence="4 11" id="KW-0378">Hydrolase</keyword>
<feature type="domain" description="Glutamine amidotransferase" evidence="13">
    <location>
        <begin position="5"/>
        <end position="233"/>
    </location>
</feature>
<dbReference type="EMBL" id="QXGM01000001">
    <property type="protein sequence ID" value="RSX55674.1"/>
    <property type="molecule type" value="Genomic_DNA"/>
</dbReference>
<evidence type="ECO:0000256" key="6">
    <source>
        <dbReference type="ARBA" id="ARBA00023102"/>
    </source>
</evidence>
<keyword evidence="3 11" id="KW-0028">Amino-acid biosynthesis</keyword>
<protein>
    <recommendedName>
        <fullName evidence="11">Imidazole glycerol phosphate synthase subunit HisH</fullName>
        <ecNumber evidence="11">4.3.2.10</ecNumber>
    </recommendedName>
    <alternativeName>
        <fullName evidence="11">IGP synthase glutaminase subunit</fullName>
        <ecNumber evidence="11">3.5.1.2</ecNumber>
    </alternativeName>
    <alternativeName>
        <fullName evidence="11">IGP synthase subunit HisH</fullName>
    </alternativeName>
    <alternativeName>
        <fullName evidence="11">ImGP synthase subunit HisH</fullName>
        <shortName evidence="11">IGPS subunit HisH</shortName>
    </alternativeName>
</protein>
<dbReference type="GO" id="GO:0000107">
    <property type="term" value="F:imidazoleglycerol-phosphate synthase activity"/>
    <property type="evidence" value="ECO:0007669"/>
    <property type="project" value="UniProtKB-UniRule"/>
</dbReference>
<dbReference type="GO" id="GO:0000105">
    <property type="term" value="P:L-histidine biosynthetic process"/>
    <property type="evidence" value="ECO:0007669"/>
    <property type="project" value="UniProtKB-UniRule"/>
</dbReference>